<feature type="domain" description="CusB-like beta-barrel" evidence="5">
    <location>
        <begin position="260"/>
        <end position="335"/>
    </location>
</feature>
<dbReference type="EMBL" id="AP018042">
    <property type="protein sequence ID" value="BAX82420.1"/>
    <property type="molecule type" value="Genomic_DNA"/>
</dbReference>
<accession>A0A1Y1CQ61</accession>
<dbReference type="Gene3D" id="2.40.420.20">
    <property type="match status" value="1"/>
</dbReference>
<dbReference type="GO" id="GO:0015679">
    <property type="term" value="P:plasma membrane copper ion transport"/>
    <property type="evidence" value="ECO:0007669"/>
    <property type="project" value="TreeGrafter"/>
</dbReference>
<feature type="domain" description="DUF3347" evidence="3">
    <location>
        <begin position="465"/>
        <end position="555"/>
    </location>
</feature>
<dbReference type="NCBIfam" id="TIGR01730">
    <property type="entry name" value="RND_mfp"/>
    <property type="match status" value="1"/>
</dbReference>
<evidence type="ECO:0000313" key="8">
    <source>
        <dbReference type="Proteomes" id="UP000218267"/>
    </source>
</evidence>
<protein>
    <recommendedName>
        <fullName evidence="9">Efflux transporter periplasmic adaptor subunit</fullName>
    </recommendedName>
</protein>
<dbReference type="PANTHER" id="PTHR30097:SF15">
    <property type="entry name" value="CATION EFFLUX SYSTEM PROTEIN CUSB"/>
    <property type="match status" value="1"/>
</dbReference>
<dbReference type="InterPro" id="IPR006143">
    <property type="entry name" value="RND_pump_MFP"/>
</dbReference>
<reference evidence="8" key="2">
    <citation type="journal article" date="2020" name="Antonie Van Leeuwenhoek">
        <title>Labilibaculum antarcticum sp. nov., a novel facultative anaerobic, psychrotorelant bacterium isolated from marine sediment of Antarctica.</title>
        <authorList>
            <person name="Watanabe M."/>
            <person name="Kojima H."/>
            <person name="Fukui M."/>
        </authorList>
    </citation>
    <scope>NUCLEOTIDE SEQUENCE [LARGE SCALE GENOMIC DNA]</scope>
    <source>
        <strain evidence="8">SPP2</strain>
    </source>
</reference>
<dbReference type="Pfam" id="PF11827">
    <property type="entry name" value="DUF3347"/>
    <property type="match status" value="1"/>
</dbReference>
<dbReference type="Gene3D" id="2.40.30.170">
    <property type="match status" value="1"/>
</dbReference>
<evidence type="ECO:0008006" key="9">
    <source>
        <dbReference type="Google" id="ProtNLM"/>
    </source>
</evidence>
<dbReference type="InterPro" id="IPR021782">
    <property type="entry name" value="DUF3347"/>
</dbReference>
<dbReference type="SUPFAM" id="SSF111369">
    <property type="entry name" value="HlyD-like secretion proteins"/>
    <property type="match status" value="1"/>
</dbReference>
<keyword evidence="8" id="KW-1185">Reference proteome</keyword>
<evidence type="ECO:0000259" key="4">
    <source>
        <dbReference type="Pfam" id="PF19335"/>
    </source>
</evidence>
<dbReference type="InterPro" id="IPR045800">
    <property type="entry name" value="HMBD"/>
</dbReference>
<comment type="similarity">
    <text evidence="1">Belongs to the membrane fusion protein (MFP) (TC 8.A.1) family.</text>
</comment>
<evidence type="ECO:0000256" key="1">
    <source>
        <dbReference type="ARBA" id="ARBA00009477"/>
    </source>
</evidence>
<feature type="domain" description="CzcB-like barrel-sandwich hybrid" evidence="6">
    <location>
        <begin position="137"/>
        <end position="256"/>
    </location>
</feature>
<evidence type="ECO:0000259" key="3">
    <source>
        <dbReference type="Pfam" id="PF11827"/>
    </source>
</evidence>
<gene>
    <name evidence="7" type="ORF">ALGA_4129</name>
</gene>
<dbReference type="Proteomes" id="UP000218267">
    <property type="component" value="Chromosome"/>
</dbReference>
<dbReference type="GO" id="GO:0060003">
    <property type="term" value="P:copper ion export"/>
    <property type="evidence" value="ECO:0007669"/>
    <property type="project" value="TreeGrafter"/>
</dbReference>
<evidence type="ECO:0000259" key="5">
    <source>
        <dbReference type="Pfam" id="PF25954"/>
    </source>
</evidence>
<dbReference type="GO" id="GO:0022857">
    <property type="term" value="F:transmembrane transporter activity"/>
    <property type="evidence" value="ECO:0007669"/>
    <property type="project" value="InterPro"/>
</dbReference>
<feature type="domain" description="Heavy metal binding" evidence="4">
    <location>
        <begin position="56"/>
        <end position="81"/>
    </location>
</feature>
<dbReference type="KEGG" id="mbas:ALGA_4129"/>
<dbReference type="RefSeq" id="WP_096432716.1">
    <property type="nucleotide sequence ID" value="NZ_AP018042.1"/>
</dbReference>
<dbReference type="InterPro" id="IPR058792">
    <property type="entry name" value="Beta-barrel_RND_2"/>
</dbReference>
<dbReference type="FunFam" id="2.40.30.170:FF:000010">
    <property type="entry name" value="Efflux RND transporter periplasmic adaptor subunit"/>
    <property type="match status" value="1"/>
</dbReference>
<dbReference type="Pfam" id="PF25973">
    <property type="entry name" value="BSH_CzcB"/>
    <property type="match status" value="1"/>
</dbReference>
<dbReference type="Pfam" id="PF25954">
    <property type="entry name" value="Beta-barrel_RND_2"/>
    <property type="match status" value="1"/>
</dbReference>
<dbReference type="InterPro" id="IPR058647">
    <property type="entry name" value="BSH_CzcB-like"/>
</dbReference>
<dbReference type="InterPro" id="IPR051909">
    <property type="entry name" value="MFP_Cation_Efflux"/>
</dbReference>
<evidence type="ECO:0000259" key="6">
    <source>
        <dbReference type="Pfam" id="PF25973"/>
    </source>
</evidence>
<keyword evidence="2" id="KW-0813">Transport</keyword>
<dbReference type="GO" id="GO:0046914">
    <property type="term" value="F:transition metal ion binding"/>
    <property type="evidence" value="ECO:0007669"/>
    <property type="project" value="TreeGrafter"/>
</dbReference>
<dbReference type="GO" id="GO:0016020">
    <property type="term" value="C:membrane"/>
    <property type="evidence" value="ECO:0007669"/>
    <property type="project" value="InterPro"/>
</dbReference>
<dbReference type="GO" id="GO:0030288">
    <property type="term" value="C:outer membrane-bounded periplasmic space"/>
    <property type="evidence" value="ECO:0007669"/>
    <property type="project" value="TreeGrafter"/>
</dbReference>
<reference evidence="7 8" key="1">
    <citation type="journal article" date="2018" name="Mar. Genomics">
        <title>Complete genome sequence of Marinifilaceae bacterium strain SPP2, isolated from the Antarctic marine sediment.</title>
        <authorList>
            <person name="Watanabe M."/>
            <person name="Kojima H."/>
            <person name="Fukui M."/>
        </authorList>
    </citation>
    <scope>NUCLEOTIDE SEQUENCE [LARGE SCALE GENOMIC DNA]</scope>
    <source>
        <strain evidence="7 8">SPP2</strain>
    </source>
</reference>
<name>A0A1Y1CQ61_9BACT</name>
<organism evidence="7 8">
    <name type="scientific">Labilibaculum antarcticum</name>
    <dbReference type="NCBI Taxonomy" id="1717717"/>
    <lineage>
        <taxon>Bacteria</taxon>
        <taxon>Pseudomonadati</taxon>
        <taxon>Bacteroidota</taxon>
        <taxon>Bacteroidia</taxon>
        <taxon>Marinilabiliales</taxon>
        <taxon>Marinifilaceae</taxon>
        <taxon>Labilibaculum</taxon>
    </lineage>
</organism>
<dbReference type="PANTHER" id="PTHR30097">
    <property type="entry name" value="CATION EFFLUX SYSTEM PROTEIN CUSB"/>
    <property type="match status" value="1"/>
</dbReference>
<sequence length="602" mass="66940">MKKIINNIKGNYKLVIAVLVIGVLLGLVFSGSSDKTMTPSNGIEGHNHESEDPTTWTCSMHPQIKQDKPGKCPICAMELIPLTTMQSSGDDVDPNELVMSESAAKLADIQTMKVQFGVPEKSVRLQGKIHADERNISELTARFGGRIEKLFVNFTGQTVRKGEKLATIYSPDLVTAQRELLEAISFKSSRPSLYQASKGKLKLWSLTDKQIEAIEIKGEPMLYFDVLSPISGTVTMRHVAVGEYIKEGTKLFEVVDLSNLWVMLDAYESDLPWIKMNDKVEFTVQALPGKNYVANVTFIDPFIDAKTRVAKVRAEVSNTNQLLKPEMFVNGSVKSEIGKGLNKLLIPKSAILWTGKRAVVYVKVPNRETPSFLYREIVLGPEAGSFFVVAEGLKENEEIAINGVFKIDAASQLIGLPSMMNPSGGAGSTPHDMSKMDMGASIKSKTLKGDSKSVDEKFKSQLTSVYKAYLNMKDGFIDSDADKVKKTARVVKEDLNKVDMALLKGDSHMLWMKELPTLKKSIGEILKFDNIKKQREAFVTFNQVFYNAIKAFGLNKVTTYYQFCPMANDNKGAYWFSNSEEIKNPYYGEDMIGCGEVKETIK</sequence>
<evidence type="ECO:0000313" key="7">
    <source>
        <dbReference type="EMBL" id="BAX82420.1"/>
    </source>
</evidence>
<dbReference type="OrthoDB" id="9806939at2"/>
<evidence type="ECO:0000256" key="2">
    <source>
        <dbReference type="ARBA" id="ARBA00022448"/>
    </source>
</evidence>
<proteinExistence type="inferred from homology"/>
<dbReference type="AlphaFoldDB" id="A0A1Y1CQ61"/>
<dbReference type="Pfam" id="PF19335">
    <property type="entry name" value="HMBD"/>
    <property type="match status" value="1"/>
</dbReference>